<comment type="caution">
    <text evidence="8">Lacks conserved residue(s) required for the propagation of feature annotation.</text>
</comment>
<dbReference type="Proteomes" id="UP001292084">
    <property type="component" value="Unassembled WGS sequence"/>
</dbReference>
<dbReference type="PANTHER" id="PTHR19136:SF81">
    <property type="entry name" value="MOLYBDENUM COFACTOR GUANYLYLTRANSFERASE"/>
    <property type="match status" value="1"/>
</dbReference>
<evidence type="ECO:0000313" key="10">
    <source>
        <dbReference type="EMBL" id="MDZ5713302.1"/>
    </source>
</evidence>
<accession>A0ABU5KPX4</accession>
<feature type="binding site" evidence="8">
    <location>
        <position position="20"/>
    </location>
    <ligand>
        <name>GTP</name>
        <dbReference type="ChEBI" id="CHEBI:37565"/>
    </ligand>
</feature>
<comment type="similarity">
    <text evidence="8">Belongs to the MobA family.</text>
</comment>
<dbReference type="InterPro" id="IPR025877">
    <property type="entry name" value="MobA-like_NTP_Trfase"/>
</dbReference>
<dbReference type="HAMAP" id="MF_00316">
    <property type="entry name" value="MobA"/>
    <property type="match status" value="1"/>
</dbReference>
<keyword evidence="5 8" id="KW-0460">Magnesium</keyword>
<keyword evidence="11" id="KW-1185">Reference proteome</keyword>
<comment type="catalytic activity">
    <reaction evidence="8">
        <text>Mo-molybdopterin + GTP + H(+) = Mo-molybdopterin guanine dinucleotide + diphosphate</text>
        <dbReference type="Rhea" id="RHEA:34243"/>
        <dbReference type="ChEBI" id="CHEBI:15378"/>
        <dbReference type="ChEBI" id="CHEBI:33019"/>
        <dbReference type="ChEBI" id="CHEBI:37565"/>
        <dbReference type="ChEBI" id="CHEBI:71302"/>
        <dbReference type="ChEBI" id="CHEBI:71310"/>
        <dbReference type="EC" id="2.7.7.77"/>
    </reaction>
</comment>
<dbReference type="EMBL" id="JAXQNN010000005">
    <property type="protein sequence ID" value="MDZ5713302.1"/>
    <property type="molecule type" value="Genomic_DNA"/>
</dbReference>
<dbReference type="Pfam" id="PF12804">
    <property type="entry name" value="NTP_transf_3"/>
    <property type="match status" value="1"/>
</dbReference>
<reference evidence="10 11" key="1">
    <citation type="submission" date="2023-12" db="EMBL/GenBank/DDBJ databases">
        <title>Jeotgalibacillus haloalkaliphilus sp. nov., a novel salt-tolerant bacteria, isolated from the estuary of the Fenhe River into the Yellow River.</title>
        <authorList>
            <person name="Li Y."/>
        </authorList>
    </citation>
    <scope>NUCLEOTIDE SEQUENCE [LARGE SCALE GENOMIC DNA]</scope>
    <source>
        <strain evidence="10 11">HH7-29</strain>
    </source>
</reference>
<evidence type="ECO:0000256" key="5">
    <source>
        <dbReference type="ARBA" id="ARBA00022842"/>
    </source>
</evidence>
<evidence type="ECO:0000256" key="4">
    <source>
        <dbReference type="ARBA" id="ARBA00022741"/>
    </source>
</evidence>
<evidence type="ECO:0000256" key="8">
    <source>
        <dbReference type="HAMAP-Rule" id="MF_00316"/>
    </source>
</evidence>
<feature type="domain" description="MobA-like NTP transferase" evidence="9">
    <location>
        <begin position="5"/>
        <end position="163"/>
    </location>
</feature>
<dbReference type="SUPFAM" id="SSF53448">
    <property type="entry name" value="Nucleotide-diphospho-sugar transferases"/>
    <property type="match status" value="1"/>
</dbReference>
<keyword evidence="4 8" id="KW-0547">Nucleotide-binding</keyword>
<name>A0ABU5KPX4_9BACL</name>
<sequence length="206" mass="22869">MKIKGAVMAGGESRRFGRPKAFATWEDSRFYERAVDALAPICNDVVLSVREDQLNDFPGFSGKLVTDLPPYESCGPLGGLFALMTKTDAEVIITLPCDMPLFEKEDAEKLLNFFSSQKDIQALIPSVNGKLQPLSAVYSGSCLPVIKAQLEEGDFRMRSFFEQVNWLEVPHTGLGISEAAFSNINDQQAYEQVKQYAQRRTTDGTD</sequence>
<dbReference type="Gene3D" id="3.90.550.10">
    <property type="entry name" value="Spore Coat Polysaccharide Biosynthesis Protein SpsA, Chain A"/>
    <property type="match status" value="1"/>
</dbReference>
<feature type="binding site" evidence="8">
    <location>
        <position position="98"/>
    </location>
    <ligand>
        <name>GTP</name>
        <dbReference type="ChEBI" id="CHEBI:37565"/>
    </ligand>
</feature>
<feature type="binding site" evidence="8">
    <location>
        <position position="98"/>
    </location>
    <ligand>
        <name>Mg(2+)</name>
        <dbReference type="ChEBI" id="CHEBI:18420"/>
    </ligand>
</feature>
<evidence type="ECO:0000256" key="2">
    <source>
        <dbReference type="ARBA" id="ARBA00022679"/>
    </source>
</evidence>
<comment type="caution">
    <text evidence="10">The sequence shown here is derived from an EMBL/GenBank/DDBJ whole genome shotgun (WGS) entry which is preliminary data.</text>
</comment>
<comment type="domain">
    <text evidence="8">The N-terminal domain determines nucleotide recognition and specific binding, while the C-terminal domain determines the specific binding to the target protein.</text>
</comment>
<dbReference type="EC" id="2.7.7.77" evidence="8"/>
<keyword evidence="10" id="KW-0548">Nucleotidyltransferase</keyword>
<dbReference type="PANTHER" id="PTHR19136">
    <property type="entry name" value="MOLYBDENUM COFACTOR GUANYLYLTRANSFERASE"/>
    <property type="match status" value="1"/>
</dbReference>
<evidence type="ECO:0000256" key="6">
    <source>
        <dbReference type="ARBA" id="ARBA00023134"/>
    </source>
</evidence>
<dbReference type="RefSeq" id="WP_322422264.1">
    <property type="nucleotide sequence ID" value="NZ_JAXQNN010000005.1"/>
</dbReference>
<evidence type="ECO:0000256" key="7">
    <source>
        <dbReference type="ARBA" id="ARBA00023150"/>
    </source>
</evidence>
<keyword evidence="6 8" id="KW-0342">GTP-binding</keyword>
<dbReference type="InterPro" id="IPR013482">
    <property type="entry name" value="Molybde_CF_guanTrfase"/>
</dbReference>
<keyword evidence="7 8" id="KW-0501">Molybdenum cofactor biosynthesis</keyword>
<evidence type="ECO:0000256" key="1">
    <source>
        <dbReference type="ARBA" id="ARBA00022490"/>
    </source>
</evidence>
<protein>
    <recommendedName>
        <fullName evidence="8">Probable molybdenum cofactor guanylyltransferase</fullName>
        <shortName evidence="8">MoCo guanylyltransferase</shortName>
        <ecNumber evidence="8">2.7.7.77</ecNumber>
    </recommendedName>
    <alternativeName>
        <fullName evidence="8">GTP:molybdopterin guanylyltransferase</fullName>
    </alternativeName>
    <alternativeName>
        <fullName evidence="8">Mo-MPT guanylyltransferase</fullName>
    </alternativeName>
    <alternativeName>
        <fullName evidence="8">Molybdopterin guanylyltransferase</fullName>
    </alternativeName>
    <alternativeName>
        <fullName evidence="8">Molybdopterin-guanine dinucleotide synthase</fullName>
        <shortName evidence="8">MGD synthase</shortName>
    </alternativeName>
</protein>
<dbReference type="CDD" id="cd02503">
    <property type="entry name" value="MobA"/>
    <property type="match status" value="1"/>
</dbReference>
<feature type="binding site" evidence="8">
    <location>
        <position position="67"/>
    </location>
    <ligand>
        <name>GTP</name>
        <dbReference type="ChEBI" id="CHEBI:37565"/>
    </ligand>
</feature>
<evidence type="ECO:0000313" key="11">
    <source>
        <dbReference type="Proteomes" id="UP001292084"/>
    </source>
</evidence>
<proteinExistence type="inferred from homology"/>
<keyword evidence="1 8" id="KW-0963">Cytoplasm</keyword>
<dbReference type="GO" id="GO:0061603">
    <property type="term" value="F:molybdenum cofactor guanylyltransferase activity"/>
    <property type="evidence" value="ECO:0007669"/>
    <property type="project" value="UniProtKB-EC"/>
</dbReference>
<gene>
    <name evidence="8" type="primary">mobA</name>
    <name evidence="10" type="ORF">UFB30_13800</name>
</gene>
<evidence type="ECO:0000259" key="9">
    <source>
        <dbReference type="Pfam" id="PF12804"/>
    </source>
</evidence>
<organism evidence="10 11">
    <name type="scientific">Jeotgalibacillus haloalkalitolerans</name>
    <dbReference type="NCBI Taxonomy" id="3104292"/>
    <lineage>
        <taxon>Bacteria</taxon>
        <taxon>Bacillati</taxon>
        <taxon>Bacillota</taxon>
        <taxon>Bacilli</taxon>
        <taxon>Bacillales</taxon>
        <taxon>Caryophanaceae</taxon>
        <taxon>Jeotgalibacillus</taxon>
    </lineage>
</organism>
<comment type="function">
    <text evidence="8">Transfers a GMP moiety from GTP to Mo-molybdopterin (Mo-MPT) cofactor (Moco or molybdenum cofactor) to form Mo-molybdopterin guanine dinucleotide (Mo-MGD) cofactor.</text>
</comment>
<dbReference type="InterPro" id="IPR029044">
    <property type="entry name" value="Nucleotide-diphossugar_trans"/>
</dbReference>
<keyword evidence="2 8" id="KW-0808">Transferase</keyword>
<evidence type="ECO:0000256" key="3">
    <source>
        <dbReference type="ARBA" id="ARBA00022723"/>
    </source>
</evidence>
<keyword evidence="3 8" id="KW-0479">Metal-binding</keyword>
<comment type="subcellular location">
    <subcellularLocation>
        <location evidence="8">Cytoplasm</location>
    </subcellularLocation>
</comment>
<comment type="cofactor">
    <cofactor evidence="8">
        <name>Mg(2+)</name>
        <dbReference type="ChEBI" id="CHEBI:18420"/>
    </cofactor>
</comment>